<keyword evidence="3" id="KW-1185">Reference proteome</keyword>
<dbReference type="RefSeq" id="WP_068826807.1">
    <property type="nucleotide sequence ID" value="NZ_CP014224.1"/>
</dbReference>
<gene>
    <name evidence="2" type="ORF">AXE80_09815</name>
</gene>
<evidence type="ECO:0000256" key="1">
    <source>
        <dbReference type="SAM" id="MobiDB-lite"/>
    </source>
</evidence>
<reference evidence="2 3" key="1">
    <citation type="submission" date="2016-02" db="EMBL/GenBank/DDBJ databases">
        <authorList>
            <person name="Wen L."/>
            <person name="He K."/>
            <person name="Yang H."/>
        </authorList>
    </citation>
    <scope>NUCLEOTIDE SEQUENCE [LARGE SCALE GENOMIC DNA]</scope>
    <source>
        <strain evidence="2 3">CZ1127</strain>
    </source>
</reference>
<dbReference type="Proteomes" id="UP000092967">
    <property type="component" value="Chromosome"/>
</dbReference>
<dbReference type="AlphaFoldDB" id="A0A1B1Y714"/>
<proteinExistence type="predicted"/>
<sequence>MKNLVWILAMIVGGSLYAQKQSDLMGPEAKNYKPWQNETKATVVVKENNKRNLRSPEFKNYKPWKHKNDKETVAIASDDQKRKLQGPEAKNYKPWRD</sequence>
<accession>A0A1B1Y714</accession>
<protein>
    <submittedName>
        <fullName evidence="2">Uncharacterized protein</fullName>
    </submittedName>
</protein>
<dbReference type="KEGG" id="wfu:AXE80_09815"/>
<organism evidence="2 3">
    <name type="scientific">Wenyingzhuangia fucanilytica</name>
    <dbReference type="NCBI Taxonomy" id="1790137"/>
    <lineage>
        <taxon>Bacteria</taxon>
        <taxon>Pseudomonadati</taxon>
        <taxon>Bacteroidota</taxon>
        <taxon>Flavobacteriia</taxon>
        <taxon>Flavobacteriales</taxon>
        <taxon>Flavobacteriaceae</taxon>
        <taxon>Wenyingzhuangia</taxon>
    </lineage>
</organism>
<dbReference type="STRING" id="1790137.AXE80_09815"/>
<name>A0A1B1Y714_9FLAO</name>
<dbReference type="OrthoDB" id="797657at2"/>
<feature type="region of interest" description="Disordered" evidence="1">
    <location>
        <begin position="69"/>
        <end position="97"/>
    </location>
</feature>
<evidence type="ECO:0000313" key="3">
    <source>
        <dbReference type="Proteomes" id="UP000092967"/>
    </source>
</evidence>
<dbReference type="EMBL" id="CP014224">
    <property type="protein sequence ID" value="ANW96555.1"/>
    <property type="molecule type" value="Genomic_DNA"/>
</dbReference>
<feature type="compositionally biased region" description="Basic and acidic residues" evidence="1">
    <location>
        <begin position="69"/>
        <end position="82"/>
    </location>
</feature>
<evidence type="ECO:0000313" key="2">
    <source>
        <dbReference type="EMBL" id="ANW96555.1"/>
    </source>
</evidence>